<evidence type="ECO:0000256" key="1">
    <source>
        <dbReference type="SAM" id="SignalP"/>
    </source>
</evidence>
<dbReference type="PANTHER" id="PTHR34203">
    <property type="entry name" value="METHYLTRANSFERASE, FKBM FAMILY PROTEIN"/>
    <property type="match status" value="1"/>
</dbReference>
<organism evidence="3 4">
    <name type="scientific">Synchytrium endobioticum</name>
    <dbReference type="NCBI Taxonomy" id="286115"/>
    <lineage>
        <taxon>Eukaryota</taxon>
        <taxon>Fungi</taxon>
        <taxon>Fungi incertae sedis</taxon>
        <taxon>Chytridiomycota</taxon>
        <taxon>Chytridiomycota incertae sedis</taxon>
        <taxon>Chytridiomycetes</taxon>
        <taxon>Synchytriales</taxon>
        <taxon>Synchytriaceae</taxon>
        <taxon>Synchytrium</taxon>
    </lineage>
</organism>
<evidence type="ECO:0000313" key="4">
    <source>
        <dbReference type="Proteomes" id="UP000317494"/>
    </source>
</evidence>
<dbReference type="VEuPathDB" id="FungiDB:SeMB42_g02373"/>
<dbReference type="EMBL" id="QEAN01000072">
    <property type="protein sequence ID" value="TPX50082.1"/>
    <property type="molecule type" value="Genomic_DNA"/>
</dbReference>
<dbReference type="InterPro" id="IPR029063">
    <property type="entry name" value="SAM-dependent_MTases_sf"/>
</dbReference>
<keyword evidence="1" id="KW-0732">Signal</keyword>
<dbReference type="Pfam" id="PF05050">
    <property type="entry name" value="Methyltransf_21"/>
    <property type="match status" value="1"/>
</dbReference>
<dbReference type="Gene3D" id="3.40.50.150">
    <property type="entry name" value="Vaccinia Virus protein VP39"/>
    <property type="match status" value="1"/>
</dbReference>
<dbReference type="SUPFAM" id="SSF53335">
    <property type="entry name" value="S-adenosyl-L-methionine-dependent methyltransferases"/>
    <property type="match status" value="1"/>
</dbReference>
<gene>
    <name evidence="3" type="ORF">SeMB42_g02373</name>
</gene>
<feature type="domain" description="Methyltransferase FkbM" evidence="2">
    <location>
        <begin position="147"/>
        <end position="325"/>
    </location>
</feature>
<dbReference type="NCBIfam" id="TIGR01444">
    <property type="entry name" value="fkbM_fam"/>
    <property type="match status" value="1"/>
</dbReference>
<keyword evidence="4" id="KW-1185">Reference proteome</keyword>
<proteinExistence type="predicted"/>
<dbReference type="AlphaFoldDB" id="A0A507DEH1"/>
<dbReference type="Proteomes" id="UP000317494">
    <property type="component" value="Unassembled WGS sequence"/>
</dbReference>
<evidence type="ECO:0000259" key="2">
    <source>
        <dbReference type="Pfam" id="PF05050"/>
    </source>
</evidence>
<dbReference type="InterPro" id="IPR006342">
    <property type="entry name" value="FkbM_mtfrase"/>
</dbReference>
<comment type="caution">
    <text evidence="3">The sequence shown here is derived from an EMBL/GenBank/DDBJ whole genome shotgun (WGS) entry which is preliminary data.</text>
</comment>
<protein>
    <recommendedName>
        <fullName evidence="2">Methyltransferase FkbM domain-containing protein</fullName>
    </recommendedName>
</protein>
<name>A0A507DEH1_9FUNG</name>
<feature type="chain" id="PRO_5021354090" description="Methyltransferase FkbM domain-containing protein" evidence="1">
    <location>
        <begin position="32"/>
        <end position="393"/>
    </location>
</feature>
<accession>A0A507DEH1</accession>
<sequence length="393" mass="43327">MAGGMRKLISLPTILLLGMLLLFLWWATGDGTVDNSIRDEPASFSMRPKHDDWLTKPAKKLVDDADIAQSSFCPIANSVELENYTSAHITNLTTGVPFDIYLRKEGDLVSSHILRYGSWEPDLVAGCIHRLSTVAKRKSQRNSVLLDIGSNIGFFAFAAAAAGHHTIAIEMMGQNQAALMKSFCKNRNLMDRIRILPFGLGAKGRSVCLAYAADFNLLNGIIKCNADGNGDVKALADDLPKEFVVLGETVVVTLDELLPVIPELWDVGVVKMDTEGFESHVMKGSREFFRQVTPPYVMTEISNYMSRRANANPRDVLVDFDSYGYNIHANSWDGPIISNKASNPTPPQGYVSSAPKQEWDGFEEYLHGIGESLAEIFLIHKSIEGVRVSSQSQ</sequence>
<feature type="signal peptide" evidence="1">
    <location>
        <begin position="1"/>
        <end position="31"/>
    </location>
</feature>
<evidence type="ECO:0000313" key="3">
    <source>
        <dbReference type="EMBL" id="TPX50082.1"/>
    </source>
</evidence>
<dbReference type="PANTHER" id="PTHR34203:SF15">
    <property type="entry name" value="SLL1173 PROTEIN"/>
    <property type="match status" value="1"/>
</dbReference>
<reference evidence="3 4" key="1">
    <citation type="journal article" date="2019" name="Sci. Rep.">
        <title>Comparative genomics of chytrid fungi reveal insights into the obligate biotrophic and pathogenic lifestyle of Synchytrium endobioticum.</title>
        <authorList>
            <person name="van de Vossenberg B.T.L.H."/>
            <person name="Warris S."/>
            <person name="Nguyen H.D.T."/>
            <person name="van Gent-Pelzer M.P.E."/>
            <person name="Joly D.L."/>
            <person name="van de Geest H.C."/>
            <person name="Bonants P.J.M."/>
            <person name="Smith D.S."/>
            <person name="Levesque C.A."/>
            <person name="van der Lee T.A.J."/>
        </authorList>
    </citation>
    <scope>NUCLEOTIDE SEQUENCE [LARGE SCALE GENOMIC DNA]</scope>
    <source>
        <strain evidence="3 4">MB42</strain>
    </source>
</reference>
<dbReference type="InterPro" id="IPR052514">
    <property type="entry name" value="SAM-dependent_MTase"/>
</dbReference>